<feature type="compositionally biased region" description="Polar residues" evidence="1">
    <location>
        <begin position="1"/>
        <end position="10"/>
    </location>
</feature>
<proteinExistence type="predicted"/>
<evidence type="ECO:0000313" key="2">
    <source>
        <dbReference type="EMBL" id="NYS76915.1"/>
    </source>
</evidence>
<name>A0A7Z0LQU3_9GAMM</name>
<evidence type="ECO:0000313" key="3">
    <source>
        <dbReference type="Proteomes" id="UP000526892"/>
    </source>
</evidence>
<evidence type="ECO:0000256" key="1">
    <source>
        <dbReference type="SAM" id="MobiDB-lite"/>
    </source>
</evidence>
<accession>A0A7Z0LQU3</accession>
<organism evidence="2 3">
    <name type="scientific">Vreelandella glaciei</name>
    <dbReference type="NCBI Taxonomy" id="186761"/>
    <lineage>
        <taxon>Bacteria</taxon>
        <taxon>Pseudomonadati</taxon>
        <taxon>Pseudomonadota</taxon>
        <taxon>Gammaproteobacteria</taxon>
        <taxon>Oceanospirillales</taxon>
        <taxon>Halomonadaceae</taxon>
        <taxon>Vreelandella</taxon>
    </lineage>
</organism>
<dbReference type="AlphaFoldDB" id="A0A7Z0LQU3"/>
<dbReference type="EMBL" id="JACCDE010000004">
    <property type="protein sequence ID" value="NYS76915.1"/>
    <property type="molecule type" value="Genomic_DNA"/>
</dbReference>
<gene>
    <name evidence="2" type="ORF">HZS80_04120</name>
</gene>
<protein>
    <submittedName>
        <fullName evidence="2">Uncharacterized protein</fullName>
    </submittedName>
</protein>
<reference evidence="2 3" key="1">
    <citation type="journal article" date="2003" name="Extremophiles">
        <title>Halomonas glaciei sp. nov. isolated from fast ice of Adelie Land, Antarctica.</title>
        <authorList>
            <person name="Reddy G.S."/>
            <person name="Raghavan P.U."/>
            <person name="Sarita N.B."/>
            <person name="Prakash J.S."/>
            <person name="Nagesh N."/>
            <person name="Delille D."/>
            <person name="Shivaji S."/>
        </authorList>
    </citation>
    <scope>NUCLEOTIDE SEQUENCE [LARGE SCALE GENOMIC DNA]</scope>
    <source>
        <strain evidence="2 3">DD39</strain>
    </source>
</reference>
<feature type="compositionally biased region" description="Basic and acidic residues" evidence="1">
    <location>
        <begin position="12"/>
        <end position="28"/>
    </location>
</feature>
<comment type="caution">
    <text evidence="2">The sequence shown here is derived from an EMBL/GenBank/DDBJ whole genome shotgun (WGS) entry which is preliminary data.</text>
</comment>
<feature type="region of interest" description="Disordered" evidence="1">
    <location>
        <begin position="1"/>
        <end position="30"/>
    </location>
</feature>
<dbReference type="RefSeq" id="WP_179915248.1">
    <property type="nucleotide sequence ID" value="NZ_JACCDE010000004.1"/>
</dbReference>
<dbReference type="Proteomes" id="UP000526892">
    <property type="component" value="Unassembled WGS sequence"/>
</dbReference>
<sequence>MANFTQTNMSLDHYDWDAAPSDDPRVTGEPDSTLFNRQQGYEVLYMLNTVLSASAPITALHKGEEMIRDELPSDMREQLDVKKWLDQRL</sequence>
<keyword evidence="3" id="KW-1185">Reference proteome</keyword>